<comment type="similarity">
    <text evidence="2">Belongs to the RecN family.</text>
</comment>
<evidence type="ECO:0000313" key="10">
    <source>
        <dbReference type="EMBL" id="MPL84361.1"/>
    </source>
</evidence>
<dbReference type="AlphaFoldDB" id="A0A644UZJ3"/>
<dbReference type="Gene3D" id="3.40.50.300">
    <property type="entry name" value="P-loop containing nucleotide triphosphate hydrolases"/>
    <property type="match status" value="2"/>
</dbReference>
<evidence type="ECO:0000256" key="1">
    <source>
        <dbReference type="ARBA" id="ARBA00003618"/>
    </source>
</evidence>
<gene>
    <name evidence="10" type="primary">recN_8</name>
    <name evidence="10" type="ORF">SDC9_30326</name>
</gene>
<dbReference type="InterPro" id="IPR003395">
    <property type="entry name" value="RecF/RecN/SMC_N"/>
</dbReference>
<name>A0A644UZJ3_9ZZZZ</name>
<dbReference type="GO" id="GO:0006310">
    <property type="term" value="P:DNA recombination"/>
    <property type="evidence" value="ECO:0007669"/>
    <property type="project" value="InterPro"/>
</dbReference>
<keyword evidence="4" id="KW-0547">Nucleotide-binding</keyword>
<dbReference type="PIRSF" id="PIRSF003128">
    <property type="entry name" value="RecN"/>
    <property type="match status" value="1"/>
</dbReference>
<comment type="function">
    <text evidence="1">May be involved in recombinational repair of damaged DNA.</text>
</comment>
<evidence type="ECO:0000256" key="4">
    <source>
        <dbReference type="ARBA" id="ARBA00022741"/>
    </source>
</evidence>
<dbReference type="FunFam" id="3.40.50.300:FF:000319">
    <property type="entry name" value="DNA repair protein RecN"/>
    <property type="match status" value="1"/>
</dbReference>
<keyword evidence="5" id="KW-0227">DNA damage</keyword>
<evidence type="ECO:0000259" key="9">
    <source>
        <dbReference type="Pfam" id="PF02463"/>
    </source>
</evidence>
<evidence type="ECO:0000256" key="8">
    <source>
        <dbReference type="ARBA" id="ARBA00033408"/>
    </source>
</evidence>
<dbReference type="GO" id="GO:0043590">
    <property type="term" value="C:bacterial nucleoid"/>
    <property type="evidence" value="ECO:0007669"/>
    <property type="project" value="TreeGrafter"/>
</dbReference>
<comment type="caution">
    <text evidence="10">The sequence shown here is derived from an EMBL/GenBank/DDBJ whole genome shotgun (WGS) entry which is preliminary data.</text>
</comment>
<dbReference type="InterPro" id="IPR027417">
    <property type="entry name" value="P-loop_NTPase"/>
</dbReference>
<dbReference type="GO" id="GO:0009432">
    <property type="term" value="P:SOS response"/>
    <property type="evidence" value="ECO:0007669"/>
    <property type="project" value="TreeGrafter"/>
</dbReference>
<reference evidence="10" key="1">
    <citation type="submission" date="2019-08" db="EMBL/GenBank/DDBJ databases">
        <authorList>
            <person name="Kucharzyk K."/>
            <person name="Murdoch R.W."/>
            <person name="Higgins S."/>
            <person name="Loffler F."/>
        </authorList>
    </citation>
    <scope>NUCLEOTIDE SEQUENCE</scope>
</reference>
<dbReference type="CDD" id="cd03241">
    <property type="entry name" value="ABC_RecN"/>
    <property type="match status" value="2"/>
</dbReference>
<dbReference type="GO" id="GO:0006281">
    <property type="term" value="P:DNA repair"/>
    <property type="evidence" value="ECO:0007669"/>
    <property type="project" value="UniProtKB-KW"/>
</dbReference>
<dbReference type="EMBL" id="VSSQ01000188">
    <property type="protein sequence ID" value="MPL84361.1"/>
    <property type="molecule type" value="Genomic_DNA"/>
</dbReference>
<accession>A0A644UZJ3</accession>
<keyword evidence="6" id="KW-0067">ATP-binding</keyword>
<dbReference type="PANTHER" id="PTHR11059:SF0">
    <property type="entry name" value="DNA REPAIR PROTEIN RECN"/>
    <property type="match status" value="1"/>
</dbReference>
<sequence length="571" mass="64124">MLRSLGVTNFALIEKANIEFIAGLNILTGETGAGKSILIDALNTALGGRASTDYIREDCDYFQVEALFDISALEPVQKIAEQQDIIPEEDGTLIISRRFNASGKNVIRINGCHVTLSVLKLFGQSLVDMHGQHENQALLRPETHLGLLDSFDKEMIVEIEQYRKHYRKWQDINRQLEHSEEKARERVQRLDMLNWQTNEIAAAELQPDEETELENQIRVLTNIEKISKSISKAHILLDEGNDETESVLKLVADVKRELDNAVRYDQSLENQLNMLTDILYQLKELSIDLGGYMDAVEYNPRQLAHLNERMDLIYKLRKKYGTTIAEILSYYEQSIQEIADLNASDDHIAGLNEEQKLLKEKLFVLADRIDSKRRIAAKLLGDAICSHLQKLGMPNCQFAIEVIAVNHLNVSGRNEVSILFSANAGESLKPLHKVASGGELSRIALALKTVCAHRDTIGSVVFDEIDAGIGGQTAHMVGERIAMVASHKQVLCITHSPQIACMADNHLYIEKQVQGNRTKTEIRQLTTAEHKIELARMITGSDLTKAAIENAGQMIFKAQTKKEIWKKEAQA</sequence>
<dbReference type="InterPro" id="IPR004604">
    <property type="entry name" value="DNA_recomb/repair_RecN"/>
</dbReference>
<dbReference type="Pfam" id="PF02463">
    <property type="entry name" value="SMC_N"/>
    <property type="match status" value="1"/>
</dbReference>
<dbReference type="PANTHER" id="PTHR11059">
    <property type="entry name" value="DNA REPAIR PROTEIN RECN"/>
    <property type="match status" value="1"/>
</dbReference>
<dbReference type="SUPFAM" id="SSF52540">
    <property type="entry name" value="P-loop containing nucleoside triphosphate hydrolases"/>
    <property type="match status" value="2"/>
</dbReference>
<evidence type="ECO:0000256" key="6">
    <source>
        <dbReference type="ARBA" id="ARBA00022840"/>
    </source>
</evidence>
<organism evidence="10">
    <name type="scientific">bioreactor metagenome</name>
    <dbReference type="NCBI Taxonomy" id="1076179"/>
    <lineage>
        <taxon>unclassified sequences</taxon>
        <taxon>metagenomes</taxon>
        <taxon>ecological metagenomes</taxon>
    </lineage>
</organism>
<feature type="domain" description="RecF/RecN/SMC N-terminal" evidence="9">
    <location>
        <begin position="2"/>
        <end position="515"/>
    </location>
</feature>
<evidence type="ECO:0000256" key="2">
    <source>
        <dbReference type="ARBA" id="ARBA00009441"/>
    </source>
</evidence>
<dbReference type="GO" id="GO:0005524">
    <property type="term" value="F:ATP binding"/>
    <property type="evidence" value="ECO:0007669"/>
    <property type="project" value="UniProtKB-KW"/>
</dbReference>
<proteinExistence type="inferred from homology"/>
<protein>
    <recommendedName>
        <fullName evidence="3">DNA repair protein RecN</fullName>
    </recommendedName>
    <alternativeName>
        <fullName evidence="8">Recombination protein N</fullName>
    </alternativeName>
</protein>
<evidence type="ECO:0000256" key="7">
    <source>
        <dbReference type="ARBA" id="ARBA00023204"/>
    </source>
</evidence>
<keyword evidence="7" id="KW-0234">DNA repair</keyword>
<evidence type="ECO:0000256" key="3">
    <source>
        <dbReference type="ARBA" id="ARBA00021315"/>
    </source>
</evidence>
<evidence type="ECO:0000256" key="5">
    <source>
        <dbReference type="ARBA" id="ARBA00022763"/>
    </source>
</evidence>
<dbReference type="NCBIfam" id="TIGR00634">
    <property type="entry name" value="recN"/>
    <property type="match status" value="1"/>
</dbReference>